<keyword evidence="3" id="KW-1185">Reference proteome</keyword>
<reference evidence="2 3" key="1">
    <citation type="submission" date="2014-06" db="EMBL/GenBank/DDBJ databases">
        <title>Functional and comparative genomic analyses of the Drosophila gut microbiota identify candidate symbiosis factors.</title>
        <authorList>
            <person name="Newell P.D."/>
            <person name="Chaston J.M."/>
            <person name="Douglas A.E."/>
        </authorList>
    </citation>
    <scope>NUCLEOTIDE SEQUENCE [LARGE SCALE GENOMIC DNA]</scope>
    <source>
        <strain evidence="2 3">DmCS_006</strain>
    </source>
</reference>
<sequence length="39" mass="4387">MTHRTTGPAFRNMSHGENETLVKDEDGDIAMRKQALSQI</sequence>
<evidence type="ECO:0000256" key="1">
    <source>
        <dbReference type="SAM" id="MobiDB-lite"/>
    </source>
</evidence>
<feature type="compositionally biased region" description="Basic and acidic residues" evidence="1">
    <location>
        <begin position="14"/>
        <end position="24"/>
    </location>
</feature>
<protein>
    <submittedName>
        <fullName evidence="2">Uncharacterized protein</fullName>
    </submittedName>
</protein>
<dbReference type="STRING" id="104102.AtDm6_3215"/>
<accession>A0A094YG86</accession>
<gene>
    <name evidence="2" type="ORF">AtDm6_3215</name>
</gene>
<dbReference type="AlphaFoldDB" id="A0A094YG86"/>
<dbReference type="EMBL" id="JOKM01000104">
    <property type="protein sequence ID" value="KGB21055.1"/>
    <property type="molecule type" value="Genomic_DNA"/>
</dbReference>
<feature type="region of interest" description="Disordered" evidence="1">
    <location>
        <begin position="1"/>
        <end position="29"/>
    </location>
</feature>
<proteinExistence type="predicted"/>
<dbReference type="PATRIC" id="fig|104102.7.peg.3169"/>
<comment type="caution">
    <text evidence="2">The sequence shown here is derived from an EMBL/GenBank/DDBJ whole genome shotgun (WGS) entry which is preliminary data.</text>
</comment>
<name>A0A094YG86_9PROT</name>
<evidence type="ECO:0000313" key="2">
    <source>
        <dbReference type="EMBL" id="KGB21055.1"/>
    </source>
</evidence>
<organism evidence="2 3">
    <name type="scientific">Acetobacter tropicalis</name>
    <dbReference type="NCBI Taxonomy" id="104102"/>
    <lineage>
        <taxon>Bacteria</taxon>
        <taxon>Pseudomonadati</taxon>
        <taxon>Pseudomonadota</taxon>
        <taxon>Alphaproteobacteria</taxon>
        <taxon>Acetobacterales</taxon>
        <taxon>Acetobacteraceae</taxon>
        <taxon>Acetobacter</taxon>
    </lineage>
</organism>
<dbReference type="Proteomes" id="UP000029448">
    <property type="component" value="Unassembled WGS sequence"/>
</dbReference>
<evidence type="ECO:0000313" key="3">
    <source>
        <dbReference type="Proteomes" id="UP000029448"/>
    </source>
</evidence>